<dbReference type="SFLD" id="SFLDG00358">
    <property type="entry name" value="Main_(cytGST)"/>
    <property type="match status" value="1"/>
</dbReference>
<dbReference type="Gene3D" id="3.40.30.10">
    <property type="entry name" value="Glutaredoxin"/>
    <property type="match status" value="1"/>
</dbReference>
<organism evidence="3 4">
    <name type="scientific">Paraherbaspirillum soli</name>
    <dbReference type="NCBI Taxonomy" id="631222"/>
    <lineage>
        <taxon>Bacteria</taxon>
        <taxon>Pseudomonadati</taxon>
        <taxon>Pseudomonadota</taxon>
        <taxon>Betaproteobacteria</taxon>
        <taxon>Burkholderiales</taxon>
        <taxon>Oxalobacteraceae</taxon>
        <taxon>Paraherbaspirillum</taxon>
    </lineage>
</organism>
<protein>
    <submittedName>
        <fullName evidence="3">Glutathione S-transferase family protein</fullName>
    </submittedName>
</protein>
<dbReference type="InterPro" id="IPR036282">
    <property type="entry name" value="Glutathione-S-Trfase_C_sf"/>
</dbReference>
<dbReference type="CDD" id="cd00570">
    <property type="entry name" value="GST_N_family"/>
    <property type="match status" value="1"/>
</dbReference>
<feature type="domain" description="GST N-terminal" evidence="1">
    <location>
        <begin position="1"/>
        <end position="79"/>
    </location>
</feature>
<dbReference type="SFLD" id="SFLDG01150">
    <property type="entry name" value="Main.1:_Beta-like"/>
    <property type="match status" value="1"/>
</dbReference>
<dbReference type="Pfam" id="PF13417">
    <property type="entry name" value="GST_N_3"/>
    <property type="match status" value="1"/>
</dbReference>
<evidence type="ECO:0000259" key="2">
    <source>
        <dbReference type="PROSITE" id="PS50405"/>
    </source>
</evidence>
<dbReference type="SUPFAM" id="SSF47616">
    <property type="entry name" value="GST C-terminal domain-like"/>
    <property type="match status" value="1"/>
</dbReference>
<dbReference type="RefSeq" id="WP_378995279.1">
    <property type="nucleotide sequence ID" value="NZ_JBHSMT010000008.1"/>
</dbReference>
<accession>A0ABW0M5T5</accession>
<keyword evidence="4" id="KW-1185">Reference proteome</keyword>
<dbReference type="PANTHER" id="PTHR44051:SF8">
    <property type="entry name" value="GLUTATHIONE S-TRANSFERASE GSTA"/>
    <property type="match status" value="1"/>
</dbReference>
<dbReference type="InterPro" id="IPR010987">
    <property type="entry name" value="Glutathione-S-Trfase_C-like"/>
</dbReference>
<dbReference type="InterPro" id="IPR036249">
    <property type="entry name" value="Thioredoxin-like_sf"/>
</dbReference>
<proteinExistence type="predicted"/>
<dbReference type="SFLD" id="SFLDS00019">
    <property type="entry name" value="Glutathione_Transferase_(cytos"/>
    <property type="match status" value="1"/>
</dbReference>
<evidence type="ECO:0000259" key="1">
    <source>
        <dbReference type="PROSITE" id="PS50404"/>
    </source>
</evidence>
<evidence type="ECO:0000313" key="4">
    <source>
        <dbReference type="Proteomes" id="UP001596045"/>
    </source>
</evidence>
<dbReference type="InterPro" id="IPR004045">
    <property type="entry name" value="Glutathione_S-Trfase_N"/>
</dbReference>
<dbReference type="EMBL" id="JBHSMT010000008">
    <property type="protein sequence ID" value="MFC5473154.1"/>
    <property type="molecule type" value="Genomic_DNA"/>
</dbReference>
<reference evidence="4" key="1">
    <citation type="journal article" date="2019" name="Int. J. Syst. Evol. Microbiol.">
        <title>The Global Catalogue of Microorganisms (GCM) 10K type strain sequencing project: providing services to taxonomists for standard genome sequencing and annotation.</title>
        <authorList>
            <consortium name="The Broad Institute Genomics Platform"/>
            <consortium name="The Broad Institute Genome Sequencing Center for Infectious Disease"/>
            <person name="Wu L."/>
            <person name="Ma J."/>
        </authorList>
    </citation>
    <scope>NUCLEOTIDE SEQUENCE [LARGE SCALE GENOMIC DNA]</scope>
    <source>
        <strain evidence="4">JCM 17066</strain>
    </source>
</reference>
<gene>
    <name evidence="3" type="ORF">ACFPM8_04215</name>
</gene>
<dbReference type="Proteomes" id="UP001596045">
    <property type="component" value="Unassembled WGS sequence"/>
</dbReference>
<dbReference type="Gene3D" id="1.20.1050.10">
    <property type="match status" value="1"/>
</dbReference>
<dbReference type="SUPFAM" id="SSF52833">
    <property type="entry name" value="Thioredoxin-like"/>
    <property type="match status" value="1"/>
</dbReference>
<dbReference type="PROSITE" id="PS50404">
    <property type="entry name" value="GST_NTER"/>
    <property type="match status" value="1"/>
</dbReference>
<feature type="domain" description="GST C-terminal" evidence="2">
    <location>
        <begin position="84"/>
        <end position="203"/>
    </location>
</feature>
<dbReference type="PROSITE" id="PS50405">
    <property type="entry name" value="GST_CTER"/>
    <property type="match status" value="1"/>
</dbReference>
<dbReference type="InterPro" id="IPR040079">
    <property type="entry name" value="Glutathione_S-Trfase"/>
</dbReference>
<dbReference type="PANTHER" id="PTHR44051">
    <property type="entry name" value="GLUTATHIONE S-TRANSFERASE-RELATED"/>
    <property type="match status" value="1"/>
</dbReference>
<dbReference type="InterPro" id="IPR004046">
    <property type="entry name" value="GST_C"/>
</dbReference>
<sequence length="203" mass="22713">MRLYHSPLSSNARRAVMTAVHLNQPVELVSIDLSSTEQRKQLLAVNPNEKIPVLVDGDFILWESCAIMQYLAEKTPGQTIYPTDLHARADVNRWLFWTAQHFSPAIEILNWENWIKAMIGAGAPDAAAIRHGEEQLAIFASTLDAHLAGREWVVGSGLTLADFAIAAPLMSTVMAKLPVRQYRNLQAWFERVQALDAWQKTAP</sequence>
<comment type="caution">
    <text evidence="3">The sequence shown here is derived from an EMBL/GenBank/DDBJ whole genome shotgun (WGS) entry which is preliminary data.</text>
</comment>
<dbReference type="Pfam" id="PF00043">
    <property type="entry name" value="GST_C"/>
    <property type="match status" value="1"/>
</dbReference>
<name>A0ABW0M5T5_9BURK</name>
<evidence type="ECO:0000313" key="3">
    <source>
        <dbReference type="EMBL" id="MFC5473154.1"/>
    </source>
</evidence>